<keyword evidence="2" id="KW-1185">Reference proteome</keyword>
<protein>
    <submittedName>
        <fullName evidence="1">Serine/threonine-protein kinase ZRK3</fullName>
    </submittedName>
</protein>
<dbReference type="EMBL" id="CM039174">
    <property type="protein sequence ID" value="KAH9755124.1"/>
    <property type="molecule type" value="Genomic_DNA"/>
</dbReference>
<dbReference type="Proteomes" id="UP000829398">
    <property type="component" value="Chromosome 5"/>
</dbReference>
<keyword evidence="1" id="KW-0418">Kinase</keyword>
<proteinExistence type="predicted"/>
<reference evidence="2" key="1">
    <citation type="journal article" date="2023" name="Hortic. Res.">
        <title>A chromosome-level phased genome enabling allele-level studies in sweet orange: a case study on citrus Huanglongbing tolerance.</title>
        <authorList>
            <person name="Wu B."/>
            <person name="Yu Q."/>
            <person name="Deng Z."/>
            <person name="Duan Y."/>
            <person name="Luo F."/>
            <person name="Gmitter F. Jr."/>
        </authorList>
    </citation>
    <scope>NUCLEOTIDE SEQUENCE [LARGE SCALE GENOMIC DNA]</scope>
    <source>
        <strain evidence="2">cv. Valencia</strain>
    </source>
</reference>
<evidence type="ECO:0000313" key="2">
    <source>
        <dbReference type="Proteomes" id="UP000829398"/>
    </source>
</evidence>
<name>A0ACB8KL62_CITSI</name>
<comment type="caution">
    <text evidence="1">The sequence shown here is derived from an EMBL/GenBank/DDBJ whole genome shotgun (WGS) entry which is preliminary data.</text>
</comment>
<sequence length="265" mass="30246">MGAIIRKFRDRNDKRTLMMRNGTSVLKELIASSNAQMSHNHILKRIGCCLQTPIPILVFQSVEYGTLQIQPSRLKIASDIVNSLAYLHFGFPRPIVLRNFKTQNILFNEENVAKWFDFLLSISIPEGETHITTDRVIGTRGYSAPEYISICVLNEKSNVFSFGAFLFELLAGRIHIWDLLKDTHDHGCFFNEYLKNYLEDKRFTGIPAPIIVQDIPCIEKEQQLHASAQLTLECVNNSPEDRPTMVDVAKKKKTSDKFIALALIF</sequence>
<keyword evidence="1" id="KW-0808">Transferase</keyword>
<organism evidence="1 2">
    <name type="scientific">Citrus sinensis</name>
    <name type="common">Sweet orange</name>
    <name type="synonym">Citrus aurantium var. sinensis</name>
    <dbReference type="NCBI Taxonomy" id="2711"/>
    <lineage>
        <taxon>Eukaryota</taxon>
        <taxon>Viridiplantae</taxon>
        <taxon>Streptophyta</taxon>
        <taxon>Embryophyta</taxon>
        <taxon>Tracheophyta</taxon>
        <taxon>Spermatophyta</taxon>
        <taxon>Magnoliopsida</taxon>
        <taxon>eudicotyledons</taxon>
        <taxon>Gunneridae</taxon>
        <taxon>Pentapetalae</taxon>
        <taxon>rosids</taxon>
        <taxon>malvids</taxon>
        <taxon>Sapindales</taxon>
        <taxon>Rutaceae</taxon>
        <taxon>Aurantioideae</taxon>
        <taxon>Citrus</taxon>
    </lineage>
</organism>
<evidence type="ECO:0000313" key="1">
    <source>
        <dbReference type="EMBL" id="KAH9755124.1"/>
    </source>
</evidence>
<gene>
    <name evidence="1" type="ORF">KPL71_015670</name>
</gene>
<accession>A0ACB8KL62</accession>